<protein>
    <submittedName>
        <fullName evidence="7">16S rRNA (Cytosine967-C5)-methyltransferase</fullName>
    </submittedName>
</protein>
<comment type="similarity">
    <text evidence="5">Belongs to the class I-like SAM-binding methyltransferase superfamily. RsmB/NOP family.</text>
</comment>
<feature type="domain" description="SAM-dependent MTase RsmB/NOP-type" evidence="6">
    <location>
        <begin position="127"/>
        <end position="398"/>
    </location>
</feature>
<evidence type="ECO:0000256" key="4">
    <source>
        <dbReference type="ARBA" id="ARBA00022884"/>
    </source>
</evidence>
<dbReference type="Proteomes" id="UP000293874">
    <property type="component" value="Unassembled WGS sequence"/>
</dbReference>
<keyword evidence="1 5" id="KW-0489">Methyltransferase</keyword>
<evidence type="ECO:0000313" key="8">
    <source>
        <dbReference type="Proteomes" id="UP000293874"/>
    </source>
</evidence>
<dbReference type="EMBL" id="SGXA01000003">
    <property type="protein sequence ID" value="RZS69040.1"/>
    <property type="molecule type" value="Genomic_DNA"/>
</dbReference>
<dbReference type="Gene3D" id="3.40.50.150">
    <property type="entry name" value="Vaccinia Virus protein VP39"/>
    <property type="match status" value="1"/>
</dbReference>
<keyword evidence="3 5" id="KW-0949">S-adenosyl-L-methionine</keyword>
<evidence type="ECO:0000259" key="6">
    <source>
        <dbReference type="PROSITE" id="PS51686"/>
    </source>
</evidence>
<keyword evidence="2 5" id="KW-0808">Transferase</keyword>
<evidence type="ECO:0000256" key="2">
    <source>
        <dbReference type="ARBA" id="ARBA00022679"/>
    </source>
</evidence>
<comment type="caution">
    <text evidence="7">The sequence shown here is derived from an EMBL/GenBank/DDBJ whole genome shotgun (WGS) entry which is preliminary data.</text>
</comment>
<evidence type="ECO:0000256" key="1">
    <source>
        <dbReference type="ARBA" id="ARBA00022603"/>
    </source>
</evidence>
<dbReference type="RefSeq" id="WP_130543409.1">
    <property type="nucleotide sequence ID" value="NZ_CP042431.1"/>
</dbReference>
<evidence type="ECO:0000256" key="3">
    <source>
        <dbReference type="ARBA" id="ARBA00022691"/>
    </source>
</evidence>
<dbReference type="Pfam" id="PF01189">
    <property type="entry name" value="Methyltr_RsmB-F"/>
    <property type="match status" value="1"/>
</dbReference>
<feature type="binding site" evidence="5">
    <location>
        <position position="279"/>
    </location>
    <ligand>
        <name>S-adenosyl-L-methionine</name>
        <dbReference type="ChEBI" id="CHEBI:59789"/>
    </ligand>
</feature>
<evidence type="ECO:0000256" key="5">
    <source>
        <dbReference type="PROSITE-ProRule" id="PRU01023"/>
    </source>
</evidence>
<comment type="caution">
    <text evidence="5">Lacks conserved residue(s) required for the propagation of feature annotation.</text>
</comment>
<dbReference type="InterPro" id="IPR049560">
    <property type="entry name" value="MeTrfase_RsmB-F_NOP2_cat"/>
</dbReference>
<dbReference type="GO" id="GO:0001510">
    <property type="term" value="P:RNA methylation"/>
    <property type="evidence" value="ECO:0007669"/>
    <property type="project" value="InterPro"/>
</dbReference>
<sequence length="398" mass="44631">MRYYSHLQSARQIIEGYNGKEPFHRYIRTFFAQHKKFGSRDRKQISGLCYAYWRLGGSLNTLSIDDRILAGHFLCVNPSSENASDPVLEQLKPEWNTALHLSIAEKFTSITGDTDAWDKAGTAIFPWLDQLSEPIDPKQFTASFFIQPDLFLRARPGKEKQVADKLTKAAISFQHIPPTAFAMPNSSKIDEVIKLNTEAVVQDLSSQQVQELIQLVPSTPAGIRLWDCCAGSGGKTILAFDTFKKLTITVSDKREPILVNLAKRFNEAGIGQYQSLLADMAIGSGRNPSKYNYDLIIADVPCSGSGTWGRTPEWLHFFDPAAIDTYSALQKKIVINAAPHVADNGYFLYITCSVFRKENEEVVEHIQANTGLELVKMEVLKGYHRKADTMFAALFKRP</sequence>
<organism evidence="7 8">
    <name type="scientific">Pseudobacter ginsenosidimutans</name>
    <dbReference type="NCBI Taxonomy" id="661488"/>
    <lineage>
        <taxon>Bacteria</taxon>
        <taxon>Pseudomonadati</taxon>
        <taxon>Bacteroidota</taxon>
        <taxon>Chitinophagia</taxon>
        <taxon>Chitinophagales</taxon>
        <taxon>Chitinophagaceae</taxon>
        <taxon>Pseudobacter</taxon>
    </lineage>
</organism>
<dbReference type="PANTHER" id="PTHR22807">
    <property type="entry name" value="NOP2 YEAST -RELATED NOL1/NOP2/FMU SUN DOMAIN-CONTAINING"/>
    <property type="match status" value="1"/>
</dbReference>
<proteinExistence type="inferred from homology"/>
<evidence type="ECO:0000313" key="7">
    <source>
        <dbReference type="EMBL" id="RZS69040.1"/>
    </source>
</evidence>
<feature type="binding site" evidence="5">
    <location>
        <position position="299"/>
    </location>
    <ligand>
        <name>S-adenosyl-L-methionine</name>
        <dbReference type="ChEBI" id="CHEBI:59789"/>
    </ligand>
</feature>
<feature type="active site" description="Nucleophile" evidence="5">
    <location>
        <position position="352"/>
    </location>
</feature>
<dbReference type="PANTHER" id="PTHR22807:SF53">
    <property type="entry name" value="RIBOSOMAL RNA SMALL SUBUNIT METHYLTRANSFERASE B-RELATED"/>
    <property type="match status" value="1"/>
</dbReference>
<dbReference type="InterPro" id="IPR023267">
    <property type="entry name" value="RCMT"/>
</dbReference>
<dbReference type="PROSITE" id="PS51686">
    <property type="entry name" value="SAM_MT_RSMB_NOP"/>
    <property type="match status" value="1"/>
</dbReference>
<name>A0A4V2F078_9BACT</name>
<keyword evidence="8" id="KW-1185">Reference proteome</keyword>
<dbReference type="AlphaFoldDB" id="A0A4V2F078"/>
<dbReference type="SUPFAM" id="SSF53335">
    <property type="entry name" value="S-adenosyl-L-methionine-dependent methyltransferases"/>
    <property type="match status" value="1"/>
</dbReference>
<dbReference type="OrthoDB" id="9810297at2"/>
<reference evidence="7 8" key="1">
    <citation type="submission" date="2019-02" db="EMBL/GenBank/DDBJ databases">
        <title>Genomic Encyclopedia of Type Strains, Phase IV (KMG-IV): sequencing the most valuable type-strain genomes for metagenomic binning, comparative biology and taxonomic classification.</title>
        <authorList>
            <person name="Goeker M."/>
        </authorList>
    </citation>
    <scope>NUCLEOTIDE SEQUENCE [LARGE SCALE GENOMIC DNA]</scope>
    <source>
        <strain evidence="7 8">DSM 18116</strain>
    </source>
</reference>
<keyword evidence="4 5" id="KW-0694">RNA-binding</keyword>
<dbReference type="InterPro" id="IPR001678">
    <property type="entry name" value="MeTrfase_RsmB-F_NOP2_dom"/>
</dbReference>
<dbReference type="GO" id="GO:0008173">
    <property type="term" value="F:RNA methyltransferase activity"/>
    <property type="evidence" value="ECO:0007669"/>
    <property type="project" value="InterPro"/>
</dbReference>
<dbReference type="GO" id="GO:0003723">
    <property type="term" value="F:RNA binding"/>
    <property type="evidence" value="ECO:0007669"/>
    <property type="project" value="UniProtKB-UniRule"/>
</dbReference>
<gene>
    <name evidence="7" type="ORF">EV199_4864</name>
</gene>
<dbReference type="InterPro" id="IPR029063">
    <property type="entry name" value="SAM-dependent_MTases_sf"/>
</dbReference>
<dbReference type="PRINTS" id="PR02008">
    <property type="entry name" value="RCMTFAMILY"/>
</dbReference>
<accession>A0A4V2F078</accession>
<feature type="binding site" evidence="5">
    <location>
        <position position="252"/>
    </location>
    <ligand>
        <name>S-adenosyl-L-methionine</name>
        <dbReference type="ChEBI" id="CHEBI:59789"/>
    </ligand>
</feature>